<keyword evidence="2" id="KW-1185">Reference proteome</keyword>
<sequence length="118" mass="13647">MIFEAPMLLRCDGKPFATIVRYGYETPWATAQLRADDPAELDRANRAAALNRWSCEQAEKLTDDDYDAQYERERVRLGLSDADVRHYESAAWTIVTADGTERQAYSLDFADGHIQWRW</sequence>
<dbReference type="RefSeq" id="WP_397094750.1">
    <property type="nucleotide sequence ID" value="NZ_JBIRYO010000024.1"/>
</dbReference>
<evidence type="ECO:0000313" key="2">
    <source>
        <dbReference type="Proteomes" id="UP001611415"/>
    </source>
</evidence>
<dbReference type="Proteomes" id="UP001611415">
    <property type="component" value="Unassembled WGS sequence"/>
</dbReference>
<accession>A0ABW7X8T5</accession>
<evidence type="ECO:0000313" key="1">
    <source>
        <dbReference type="EMBL" id="MFI2477417.1"/>
    </source>
</evidence>
<organism evidence="1 2">
    <name type="scientific">Nocardia xishanensis</name>
    <dbReference type="NCBI Taxonomy" id="238964"/>
    <lineage>
        <taxon>Bacteria</taxon>
        <taxon>Bacillati</taxon>
        <taxon>Actinomycetota</taxon>
        <taxon>Actinomycetes</taxon>
        <taxon>Mycobacteriales</taxon>
        <taxon>Nocardiaceae</taxon>
        <taxon>Nocardia</taxon>
    </lineage>
</organism>
<name>A0ABW7X8T5_9NOCA</name>
<comment type="caution">
    <text evidence="1">The sequence shown here is derived from an EMBL/GenBank/DDBJ whole genome shotgun (WGS) entry which is preliminary data.</text>
</comment>
<protein>
    <submittedName>
        <fullName evidence="1">Uncharacterized protein</fullName>
    </submittedName>
</protein>
<proteinExistence type="predicted"/>
<reference evidence="1 2" key="1">
    <citation type="submission" date="2024-10" db="EMBL/GenBank/DDBJ databases">
        <title>The Natural Products Discovery Center: Release of the First 8490 Sequenced Strains for Exploring Actinobacteria Biosynthetic Diversity.</title>
        <authorList>
            <person name="Kalkreuter E."/>
            <person name="Kautsar S.A."/>
            <person name="Yang D."/>
            <person name="Bader C.D."/>
            <person name="Teijaro C.N."/>
            <person name="Fluegel L."/>
            <person name="Davis C.M."/>
            <person name="Simpson J.R."/>
            <person name="Lauterbach L."/>
            <person name="Steele A.D."/>
            <person name="Gui C."/>
            <person name="Meng S."/>
            <person name="Li G."/>
            <person name="Viehrig K."/>
            <person name="Ye F."/>
            <person name="Su P."/>
            <person name="Kiefer A.F."/>
            <person name="Nichols A."/>
            <person name="Cepeda A.J."/>
            <person name="Yan W."/>
            <person name="Fan B."/>
            <person name="Jiang Y."/>
            <person name="Adhikari A."/>
            <person name="Zheng C.-J."/>
            <person name="Schuster L."/>
            <person name="Cowan T.M."/>
            <person name="Smanski M.J."/>
            <person name="Chevrette M.G."/>
            <person name="De Carvalho L.P.S."/>
            <person name="Shen B."/>
        </authorList>
    </citation>
    <scope>NUCLEOTIDE SEQUENCE [LARGE SCALE GENOMIC DNA]</scope>
    <source>
        <strain evidence="1 2">NPDC019275</strain>
    </source>
</reference>
<gene>
    <name evidence="1" type="ORF">ACH49W_28925</name>
</gene>
<dbReference type="EMBL" id="JBIRYO010000024">
    <property type="protein sequence ID" value="MFI2477417.1"/>
    <property type="molecule type" value="Genomic_DNA"/>
</dbReference>